<evidence type="ECO:0000313" key="1">
    <source>
        <dbReference type="EMBL" id="STZ03003.1"/>
    </source>
</evidence>
<name>A0A378QUB4_9GAMM</name>
<evidence type="ECO:0000313" key="2">
    <source>
        <dbReference type="Proteomes" id="UP000254618"/>
    </source>
</evidence>
<dbReference type="AlphaFoldDB" id="A0A378QUB4"/>
<gene>
    <name evidence="1" type="ORF">NCTC11012_01233</name>
</gene>
<proteinExistence type="predicted"/>
<accession>A0A378QUB4</accession>
<sequence>MIRLITSTPGSGKTCLVMEWLLREIEKGFYTNRTQNMLQYPYGILR</sequence>
<dbReference type="RefSeq" id="WP_167432595.1">
    <property type="nucleotide sequence ID" value="NZ_UGQF01000001.1"/>
</dbReference>
<reference evidence="1 2" key="1">
    <citation type="submission" date="2018-06" db="EMBL/GenBank/DDBJ databases">
        <authorList>
            <consortium name="Pathogen Informatics"/>
            <person name="Doyle S."/>
        </authorList>
    </citation>
    <scope>NUCLEOTIDE SEQUENCE [LARGE SCALE GENOMIC DNA]</scope>
    <source>
        <strain evidence="1 2">NCTC11012</strain>
    </source>
</reference>
<protein>
    <submittedName>
        <fullName evidence="1">Uncharacterized protein</fullName>
    </submittedName>
</protein>
<dbReference type="Proteomes" id="UP000254618">
    <property type="component" value="Unassembled WGS sequence"/>
</dbReference>
<organism evidence="1 2">
    <name type="scientific">Moraxella equi</name>
    <dbReference type="NCBI Taxonomy" id="60442"/>
    <lineage>
        <taxon>Bacteria</taxon>
        <taxon>Pseudomonadati</taxon>
        <taxon>Pseudomonadota</taxon>
        <taxon>Gammaproteobacteria</taxon>
        <taxon>Moraxellales</taxon>
        <taxon>Moraxellaceae</taxon>
        <taxon>Moraxella</taxon>
    </lineage>
</organism>
<dbReference type="EMBL" id="UGQF01000001">
    <property type="protein sequence ID" value="STZ03003.1"/>
    <property type="molecule type" value="Genomic_DNA"/>
</dbReference>